<keyword evidence="2" id="KW-0806">Transcription termination</keyword>
<keyword evidence="5" id="KW-1185">Reference proteome</keyword>
<dbReference type="GO" id="GO:0006353">
    <property type="term" value="P:DNA-templated transcription termination"/>
    <property type="evidence" value="ECO:0007669"/>
    <property type="project" value="UniProtKB-KW"/>
</dbReference>
<dbReference type="GO" id="GO:0003676">
    <property type="term" value="F:nucleic acid binding"/>
    <property type="evidence" value="ECO:0007669"/>
    <property type="project" value="InterPro"/>
</dbReference>
<protein>
    <submittedName>
        <fullName evidence="4">Uncharacterized protein</fullName>
    </submittedName>
</protein>
<dbReference type="InterPro" id="IPR003690">
    <property type="entry name" value="MTERF"/>
</dbReference>
<dbReference type="PANTHER" id="PTHR13068:SF84">
    <property type="entry name" value="OS06G0225100 PROTEIN"/>
    <property type="match status" value="1"/>
</dbReference>
<keyword evidence="2" id="KW-0805">Transcription regulation</keyword>
<evidence type="ECO:0000256" key="3">
    <source>
        <dbReference type="ARBA" id="ARBA00022946"/>
    </source>
</evidence>
<dbReference type="PANTHER" id="PTHR13068">
    <property type="entry name" value="CGI-12 PROTEIN-RELATED"/>
    <property type="match status" value="1"/>
</dbReference>
<dbReference type="AlphaFoldDB" id="A0AAQ3TYH4"/>
<dbReference type="InterPro" id="IPR038538">
    <property type="entry name" value="MTERF_sf"/>
</dbReference>
<sequence length="119" mass="12544">MLRLCKCILSRLLSPLSPSSPSTSTIAPLHRLFSATTSPFAVEDYLISTCHLTPVLALKASKVLSHLKSPVGPDSVVTFFSGIGLSDADIAVAVARDLRLLSSKVERTLAVRGLGLSPS</sequence>
<gene>
    <name evidence="4" type="ORF">U9M48_029229</name>
</gene>
<reference evidence="4 5" key="1">
    <citation type="submission" date="2024-02" db="EMBL/GenBank/DDBJ databases">
        <title>High-quality chromosome-scale genome assembly of Pensacola bahiagrass (Paspalum notatum Flugge var. saurae).</title>
        <authorList>
            <person name="Vega J.M."/>
            <person name="Podio M."/>
            <person name="Orjuela J."/>
            <person name="Siena L.A."/>
            <person name="Pessino S.C."/>
            <person name="Combes M.C."/>
            <person name="Mariac C."/>
            <person name="Albertini E."/>
            <person name="Pupilli F."/>
            <person name="Ortiz J.P.A."/>
            <person name="Leblanc O."/>
        </authorList>
    </citation>
    <scope>NUCLEOTIDE SEQUENCE [LARGE SCALE GENOMIC DNA]</scope>
    <source>
        <strain evidence="4">R1</strain>
        <tissue evidence="4">Leaf</tissue>
    </source>
</reference>
<name>A0AAQ3TYH4_PASNO</name>
<accession>A0AAQ3TYH4</accession>
<evidence type="ECO:0000256" key="1">
    <source>
        <dbReference type="ARBA" id="ARBA00007692"/>
    </source>
</evidence>
<keyword evidence="3" id="KW-0809">Transit peptide</keyword>
<dbReference type="Proteomes" id="UP001341281">
    <property type="component" value="Chromosome 06"/>
</dbReference>
<evidence type="ECO:0000256" key="2">
    <source>
        <dbReference type="ARBA" id="ARBA00022472"/>
    </source>
</evidence>
<keyword evidence="2" id="KW-0804">Transcription</keyword>
<comment type="similarity">
    <text evidence="1">Belongs to the mTERF family.</text>
</comment>
<dbReference type="EMBL" id="CP144750">
    <property type="protein sequence ID" value="WVZ81903.1"/>
    <property type="molecule type" value="Genomic_DNA"/>
</dbReference>
<evidence type="ECO:0000313" key="5">
    <source>
        <dbReference type="Proteomes" id="UP001341281"/>
    </source>
</evidence>
<proteinExistence type="inferred from homology"/>
<organism evidence="4 5">
    <name type="scientific">Paspalum notatum var. saurae</name>
    <dbReference type="NCBI Taxonomy" id="547442"/>
    <lineage>
        <taxon>Eukaryota</taxon>
        <taxon>Viridiplantae</taxon>
        <taxon>Streptophyta</taxon>
        <taxon>Embryophyta</taxon>
        <taxon>Tracheophyta</taxon>
        <taxon>Spermatophyta</taxon>
        <taxon>Magnoliopsida</taxon>
        <taxon>Liliopsida</taxon>
        <taxon>Poales</taxon>
        <taxon>Poaceae</taxon>
        <taxon>PACMAD clade</taxon>
        <taxon>Panicoideae</taxon>
        <taxon>Andropogonodae</taxon>
        <taxon>Paspaleae</taxon>
        <taxon>Paspalinae</taxon>
        <taxon>Paspalum</taxon>
    </lineage>
</organism>
<dbReference type="Gene3D" id="1.25.70.10">
    <property type="entry name" value="Transcription termination factor 3, mitochondrial"/>
    <property type="match status" value="1"/>
</dbReference>
<evidence type="ECO:0000313" key="4">
    <source>
        <dbReference type="EMBL" id="WVZ81903.1"/>
    </source>
</evidence>